<dbReference type="SUPFAM" id="SSF57863">
    <property type="entry name" value="ArfGap/RecO-like zinc finger"/>
    <property type="match status" value="1"/>
</dbReference>
<accession>A0AAD3NG04</accession>
<dbReference type="PANTHER" id="PTHR45705">
    <property type="entry name" value="FI20236P1"/>
    <property type="match status" value="1"/>
</dbReference>
<dbReference type="GO" id="GO:2000369">
    <property type="term" value="P:regulation of clathrin-dependent endocytosis"/>
    <property type="evidence" value="ECO:0007669"/>
    <property type="project" value="TreeGrafter"/>
</dbReference>
<dbReference type="GO" id="GO:0005096">
    <property type="term" value="F:GTPase activator activity"/>
    <property type="evidence" value="ECO:0007669"/>
    <property type="project" value="TreeGrafter"/>
</dbReference>
<gene>
    <name evidence="1" type="ORF">AKAME5_002524300</name>
</gene>
<dbReference type="Gene3D" id="1.10.220.150">
    <property type="entry name" value="Arf GTPase activating protein"/>
    <property type="match status" value="1"/>
</dbReference>
<dbReference type="EMBL" id="BRZM01001890">
    <property type="protein sequence ID" value="GLD73917.1"/>
    <property type="molecule type" value="Genomic_DNA"/>
</dbReference>
<dbReference type="AlphaFoldDB" id="A0AAD3NG04"/>
<proteinExistence type="predicted"/>
<dbReference type="GO" id="GO:0005737">
    <property type="term" value="C:cytoplasm"/>
    <property type="evidence" value="ECO:0007669"/>
    <property type="project" value="TreeGrafter"/>
</dbReference>
<keyword evidence="2" id="KW-1185">Reference proteome</keyword>
<evidence type="ECO:0000313" key="2">
    <source>
        <dbReference type="Proteomes" id="UP001279410"/>
    </source>
</evidence>
<dbReference type="InterPro" id="IPR051718">
    <property type="entry name" value="ARF_GTPase-activating"/>
</dbReference>
<name>A0AAD3NG04_LATJO</name>
<evidence type="ECO:0000313" key="1">
    <source>
        <dbReference type="EMBL" id="GLD73917.1"/>
    </source>
</evidence>
<sequence length="206" mass="22838">MAISVTLVYMQTQHEGASEPVLQQRASTVAADFTQICTGRINCAVSASSHEPQQQLEHAISPDSEFADAWHAVTTELTRSSGMGLLCPQKHRQEEFNDPGGFSYVAPASVPPPRPPHSQEEESMVDMGNTRARQLYEAHLPESFRRPQTDQAVEVFIRDKYERKKYFDKEALATAPTAIEASRRHMLTFGDDNVQAAGTTRGHLLG</sequence>
<dbReference type="PANTHER" id="PTHR45705:SF8">
    <property type="entry name" value="STROMAL MEMBRANE-ASSOCIATED PROTEIN 1"/>
    <property type="match status" value="1"/>
</dbReference>
<dbReference type="Proteomes" id="UP001279410">
    <property type="component" value="Unassembled WGS sequence"/>
</dbReference>
<reference evidence="1" key="1">
    <citation type="submission" date="2022-08" db="EMBL/GenBank/DDBJ databases">
        <title>Genome sequencing of akame (Lates japonicus).</title>
        <authorList>
            <person name="Hashiguchi Y."/>
            <person name="Takahashi H."/>
        </authorList>
    </citation>
    <scope>NUCLEOTIDE SEQUENCE</scope>
    <source>
        <strain evidence="1">Kochi</strain>
    </source>
</reference>
<organism evidence="1 2">
    <name type="scientific">Lates japonicus</name>
    <name type="common">Japanese lates</name>
    <dbReference type="NCBI Taxonomy" id="270547"/>
    <lineage>
        <taxon>Eukaryota</taxon>
        <taxon>Metazoa</taxon>
        <taxon>Chordata</taxon>
        <taxon>Craniata</taxon>
        <taxon>Vertebrata</taxon>
        <taxon>Euteleostomi</taxon>
        <taxon>Actinopterygii</taxon>
        <taxon>Neopterygii</taxon>
        <taxon>Teleostei</taxon>
        <taxon>Neoteleostei</taxon>
        <taxon>Acanthomorphata</taxon>
        <taxon>Carangaria</taxon>
        <taxon>Carangaria incertae sedis</taxon>
        <taxon>Centropomidae</taxon>
        <taxon>Lates</taxon>
    </lineage>
</organism>
<protein>
    <submittedName>
        <fullName evidence="1">Stromal membrane-associated protein 1-like isoform X1</fullName>
    </submittedName>
</protein>
<dbReference type="InterPro" id="IPR038508">
    <property type="entry name" value="ArfGAP_dom_sf"/>
</dbReference>
<comment type="caution">
    <text evidence="1">The sequence shown here is derived from an EMBL/GenBank/DDBJ whole genome shotgun (WGS) entry which is preliminary data.</text>
</comment>
<dbReference type="InterPro" id="IPR037278">
    <property type="entry name" value="ARFGAP/RecO"/>
</dbReference>